<keyword evidence="2" id="KW-1185">Reference proteome</keyword>
<sequence length="87" mass="9377">MQPQITTCSSYTSDPTLGSFVNMIVAGSDVNVHAFETVDKKIIGDIKGKSAFAYKFKREDISLANVSAVKIASDRAFDPAFCSNVLP</sequence>
<accession>A0A9D4K8J4</accession>
<reference evidence="1" key="1">
    <citation type="journal article" date="2019" name="bioRxiv">
        <title>The Genome of the Zebra Mussel, Dreissena polymorpha: A Resource for Invasive Species Research.</title>
        <authorList>
            <person name="McCartney M.A."/>
            <person name="Auch B."/>
            <person name="Kono T."/>
            <person name="Mallez S."/>
            <person name="Zhang Y."/>
            <person name="Obille A."/>
            <person name="Becker A."/>
            <person name="Abrahante J.E."/>
            <person name="Garbe J."/>
            <person name="Badalamenti J.P."/>
            <person name="Herman A."/>
            <person name="Mangelson H."/>
            <person name="Liachko I."/>
            <person name="Sullivan S."/>
            <person name="Sone E.D."/>
            <person name="Koren S."/>
            <person name="Silverstein K.A.T."/>
            <person name="Beckman K.B."/>
            <person name="Gohl D.M."/>
        </authorList>
    </citation>
    <scope>NUCLEOTIDE SEQUENCE</scope>
    <source>
        <strain evidence="1">Duluth1</strain>
        <tissue evidence="1">Whole animal</tissue>
    </source>
</reference>
<evidence type="ECO:0000313" key="2">
    <source>
        <dbReference type="Proteomes" id="UP000828390"/>
    </source>
</evidence>
<dbReference type="EMBL" id="JAIWYP010000004">
    <property type="protein sequence ID" value="KAH3835088.1"/>
    <property type="molecule type" value="Genomic_DNA"/>
</dbReference>
<gene>
    <name evidence="1" type="ORF">DPMN_108427</name>
</gene>
<reference evidence="1" key="2">
    <citation type="submission" date="2020-11" db="EMBL/GenBank/DDBJ databases">
        <authorList>
            <person name="McCartney M.A."/>
            <person name="Auch B."/>
            <person name="Kono T."/>
            <person name="Mallez S."/>
            <person name="Becker A."/>
            <person name="Gohl D.M."/>
            <person name="Silverstein K.A.T."/>
            <person name="Koren S."/>
            <person name="Bechman K.B."/>
            <person name="Herman A."/>
            <person name="Abrahante J.E."/>
            <person name="Garbe J."/>
        </authorList>
    </citation>
    <scope>NUCLEOTIDE SEQUENCE</scope>
    <source>
        <strain evidence="1">Duluth1</strain>
        <tissue evidence="1">Whole animal</tissue>
    </source>
</reference>
<organism evidence="1 2">
    <name type="scientific">Dreissena polymorpha</name>
    <name type="common">Zebra mussel</name>
    <name type="synonym">Mytilus polymorpha</name>
    <dbReference type="NCBI Taxonomy" id="45954"/>
    <lineage>
        <taxon>Eukaryota</taxon>
        <taxon>Metazoa</taxon>
        <taxon>Spiralia</taxon>
        <taxon>Lophotrochozoa</taxon>
        <taxon>Mollusca</taxon>
        <taxon>Bivalvia</taxon>
        <taxon>Autobranchia</taxon>
        <taxon>Heteroconchia</taxon>
        <taxon>Euheterodonta</taxon>
        <taxon>Imparidentia</taxon>
        <taxon>Neoheterodontei</taxon>
        <taxon>Myida</taxon>
        <taxon>Dreissenoidea</taxon>
        <taxon>Dreissenidae</taxon>
        <taxon>Dreissena</taxon>
    </lineage>
</organism>
<dbReference type="Proteomes" id="UP000828390">
    <property type="component" value="Unassembled WGS sequence"/>
</dbReference>
<comment type="caution">
    <text evidence="1">The sequence shown here is derived from an EMBL/GenBank/DDBJ whole genome shotgun (WGS) entry which is preliminary data.</text>
</comment>
<dbReference type="AlphaFoldDB" id="A0A9D4K8J4"/>
<name>A0A9D4K8J4_DREPO</name>
<protein>
    <submittedName>
        <fullName evidence="1">Uncharacterized protein</fullName>
    </submittedName>
</protein>
<evidence type="ECO:0000313" key="1">
    <source>
        <dbReference type="EMBL" id="KAH3835088.1"/>
    </source>
</evidence>
<proteinExistence type="predicted"/>